<accession>A0A8H3HNT1</accession>
<evidence type="ECO:0000313" key="2">
    <source>
        <dbReference type="EMBL" id="CAE6533142.1"/>
    </source>
</evidence>
<organism evidence="2 3">
    <name type="scientific">Rhizoctonia solani</name>
    <dbReference type="NCBI Taxonomy" id="456999"/>
    <lineage>
        <taxon>Eukaryota</taxon>
        <taxon>Fungi</taxon>
        <taxon>Dikarya</taxon>
        <taxon>Basidiomycota</taxon>
        <taxon>Agaricomycotina</taxon>
        <taxon>Agaricomycetes</taxon>
        <taxon>Cantharellales</taxon>
        <taxon>Ceratobasidiaceae</taxon>
        <taxon>Rhizoctonia</taxon>
    </lineage>
</organism>
<feature type="region of interest" description="Disordered" evidence="1">
    <location>
        <begin position="151"/>
        <end position="184"/>
    </location>
</feature>
<gene>
    <name evidence="2" type="ORF">RDB_LOCUS172102</name>
</gene>
<name>A0A8H3HNT1_9AGAM</name>
<dbReference type="AlphaFoldDB" id="A0A8H3HNT1"/>
<feature type="compositionally biased region" description="Polar residues" evidence="1">
    <location>
        <begin position="814"/>
        <end position="839"/>
    </location>
</feature>
<dbReference type="Proteomes" id="UP000663853">
    <property type="component" value="Unassembled WGS sequence"/>
</dbReference>
<protein>
    <submittedName>
        <fullName evidence="2">Uncharacterized protein</fullName>
    </submittedName>
</protein>
<reference evidence="2" key="1">
    <citation type="submission" date="2021-01" db="EMBL/GenBank/DDBJ databases">
        <authorList>
            <person name="Kaushik A."/>
        </authorList>
    </citation>
    <scope>NUCLEOTIDE SEQUENCE</scope>
    <source>
        <strain evidence="2">AG6-10EEA</strain>
    </source>
</reference>
<feature type="region of interest" description="Disordered" evidence="1">
    <location>
        <begin position="787"/>
        <end position="849"/>
    </location>
</feature>
<feature type="compositionally biased region" description="Polar residues" evidence="1">
    <location>
        <begin position="151"/>
        <end position="161"/>
    </location>
</feature>
<evidence type="ECO:0000313" key="3">
    <source>
        <dbReference type="Proteomes" id="UP000663853"/>
    </source>
</evidence>
<dbReference type="EMBL" id="CAJMXA010004054">
    <property type="protein sequence ID" value="CAE6533142.1"/>
    <property type="molecule type" value="Genomic_DNA"/>
</dbReference>
<sequence length="911" mass="100872">MILLLQAHREYYPGIPFMPWHYGTPTIEHFFGLCRSFIPDFTFSQLVDIYKHAELRQHLLATGQFNYRREKDSNNGYSFDPWINGLTESELTNLKLIPAPGDINNAISIGWNEAAAASRLCGISPPQLPLSPSDLPRFLQNDYGDSLRVSQAQGTHVSQPTADPALESDNEHNLEPSGPQNTGIVHIATSNQSASGGIAGIRPSAQLESNSQKHVAEAVFRVAQSSAIDKEIAETEESLLDAQQHAFSSDEALDNTAGRMSLRYLLNTDTMAQSLANKSPPPSTFLPVGYPEVLPTWKHLANFRESCTAATNVNSEWIRNSKPNPKYSSGHFSPNAASHQLTNEINGSETLRAGTATQKSRYQRWTHRGERLATAIGCELSKSLQDLPVPNVESAGISELTPMERGSLVIMNGQDGFYLGEVLGIYCAGATSGRHDSFTDATTAKGLSYLSLKVFVQANKLNLFQHRIEAISLFTHAPASDLVYLLHGVKLTENGDKETYSLPGNDNAWPRSLRGPDETLDIVGVVMLGIVTGGLIVRPDIDDHKQRRFLESFELYPQIWFSLSTDHNPTRKDFTIDVVHRLASRARGSDLMINGVATEHPEIEQTFLSALTFHNASQRRSGRIPRWESIYTGLDLLHVIAGLKYEPVPHRLMGNCPMIHLACKPTNPGGVRWLLNVVLEAVIEASSVRTKVELEESWNKSELSRGDCGSVFEEGSLSYRFGPWHNGTVKKKDAVTQTSGLEHEDWPSNTLISGLQELYAGTVETNRFQETPPHVCRSHMYMPTSEATGHYSPSHETASVDCSMPGGLFLPSGLQANEPRNSPPLSDTETRSNGQSSNPELYLDDHSEHPSRLERDIISEFIPPNKNGVQAAHVDWFDLIMSEEGNELPDLSDWRDVHTGQTPPLWQIDYC</sequence>
<evidence type="ECO:0000256" key="1">
    <source>
        <dbReference type="SAM" id="MobiDB-lite"/>
    </source>
</evidence>
<proteinExistence type="predicted"/>
<comment type="caution">
    <text evidence="2">The sequence shown here is derived from an EMBL/GenBank/DDBJ whole genome shotgun (WGS) entry which is preliminary data.</text>
</comment>